<reference evidence="2 3" key="1">
    <citation type="submission" date="2020-11" db="EMBL/GenBank/DDBJ databases">
        <title>Hymenobacter sp.</title>
        <authorList>
            <person name="Kim M.K."/>
        </authorList>
    </citation>
    <scope>NUCLEOTIDE SEQUENCE [LARGE SCALE GENOMIC DNA]</scope>
    <source>
        <strain evidence="2 3">BT594</strain>
    </source>
</reference>
<organism evidence="2 3">
    <name type="scientific">Hymenobacter guriensis</name>
    <dbReference type="NCBI Taxonomy" id="2793065"/>
    <lineage>
        <taxon>Bacteria</taxon>
        <taxon>Pseudomonadati</taxon>
        <taxon>Bacteroidota</taxon>
        <taxon>Cytophagia</taxon>
        <taxon>Cytophagales</taxon>
        <taxon>Hymenobacteraceae</taxon>
        <taxon>Hymenobacter</taxon>
    </lineage>
</organism>
<sequence length="111" mass="12509">MIHLPEAAGRALRLAPVALWWVLVVLVLAIGSIGWQQELWPYTPAALPLSRFVVQLCLLLLPLLGFWWLWRLAASISHRGWRWLGYAVVLAFSGLAVLLVVLGCAVWVWWG</sequence>
<evidence type="ECO:0000313" key="2">
    <source>
        <dbReference type="EMBL" id="MBG8552689.1"/>
    </source>
</evidence>
<evidence type="ECO:0000256" key="1">
    <source>
        <dbReference type="SAM" id="Phobius"/>
    </source>
</evidence>
<proteinExistence type="predicted"/>
<feature type="transmembrane region" description="Helical" evidence="1">
    <location>
        <begin position="12"/>
        <end position="32"/>
    </location>
</feature>
<comment type="caution">
    <text evidence="2">The sequence shown here is derived from an EMBL/GenBank/DDBJ whole genome shotgun (WGS) entry which is preliminary data.</text>
</comment>
<name>A0ABS0KZR6_9BACT</name>
<feature type="transmembrane region" description="Helical" evidence="1">
    <location>
        <begin position="83"/>
        <end position="110"/>
    </location>
</feature>
<evidence type="ECO:0000313" key="3">
    <source>
        <dbReference type="Proteomes" id="UP000601099"/>
    </source>
</evidence>
<keyword evidence="3" id="KW-1185">Reference proteome</keyword>
<protein>
    <submittedName>
        <fullName evidence="2">Uncharacterized protein</fullName>
    </submittedName>
</protein>
<dbReference type="EMBL" id="JADWYK010000002">
    <property type="protein sequence ID" value="MBG8552689.1"/>
    <property type="molecule type" value="Genomic_DNA"/>
</dbReference>
<dbReference type="RefSeq" id="WP_196953740.1">
    <property type="nucleotide sequence ID" value="NZ_JADWYK010000002.1"/>
</dbReference>
<keyword evidence="1" id="KW-0472">Membrane</keyword>
<feature type="transmembrane region" description="Helical" evidence="1">
    <location>
        <begin position="52"/>
        <end position="71"/>
    </location>
</feature>
<keyword evidence="1" id="KW-0812">Transmembrane</keyword>
<accession>A0ABS0KZR6</accession>
<dbReference type="Proteomes" id="UP000601099">
    <property type="component" value="Unassembled WGS sequence"/>
</dbReference>
<gene>
    <name evidence="2" type="ORF">I5L79_03975</name>
</gene>
<keyword evidence="1" id="KW-1133">Transmembrane helix</keyword>